<proteinExistence type="predicted"/>
<organism evidence="1">
    <name type="scientific">Lepeophtheirus salmonis</name>
    <name type="common">Salmon louse</name>
    <name type="synonym">Caligus salmonis</name>
    <dbReference type="NCBI Taxonomy" id="72036"/>
    <lineage>
        <taxon>Eukaryota</taxon>
        <taxon>Metazoa</taxon>
        <taxon>Ecdysozoa</taxon>
        <taxon>Arthropoda</taxon>
        <taxon>Crustacea</taxon>
        <taxon>Multicrustacea</taxon>
        <taxon>Hexanauplia</taxon>
        <taxon>Copepoda</taxon>
        <taxon>Siphonostomatoida</taxon>
        <taxon>Caligidae</taxon>
        <taxon>Lepeophtheirus</taxon>
    </lineage>
</organism>
<protein>
    <submittedName>
        <fullName evidence="1">Uncharacterized protein</fullName>
    </submittedName>
</protein>
<evidence type="ECO:0000313" key="1">
    <source>
        <dbReference type="EMBL" id="CDW44271.1"/>
    </source>
</evidence>
<dbReference type="EMBL" id="HACA01026910">
    <property type="protein sequence ID" value="CDW44271.1"/>
    <property type="molecule type" value="Transcribed_RNA"/>
</dbReference>
<dbReference type="InterPro" id="IPR036397">
    <property type="entry name" value="RNaseH_sf"/>
</dbReference>
<sequence length="101" mass="11707">MPWRGIWVWQQDSAPCHVSKISMQLLTVVTKDLWPPNSGHLNPLDYFVGTMSSQFFPTFKFNHLTVKRVIRGKKRETSPIVHCTLDIIGKCNYFISSVNKR</sequence>
<reference evidence="1" key="1">
    <citation type="submission" date="2014-05" db="EMBL/GenBank/DDBJ databases">
        <authorList>
            <person name="Chronopoulou M."/>
        </authorList>
    </citation>
    <scope>NUCLEOTIDE SEQUENCE</scope>
    <source>
        <tissue evidence="1">Whole organism</tissue>
    </source>
</reference>
<dbReference type="GO" id="GO:0003676">
    <property type="term" value="F:nucleic acid binding"/>
    <property type="evidence" value="ECO:0007669"/>
    <property type="project" value="InterPro"/>
</dbReference>
<dbReference type="Gene3D" id="3.30.420.10">
    <property type="entry name" value="Ribonuclease H-like superfamily/Ribonuclease H"/>
    <property type="match status" value="1"/>
</dbReference>
<name>A0A0K2V2S7_LEPSM</name>
<accession>A0A0K2V2S7</accession>
<dbReference type="AlphaFoldDB" id="A0A0K2V2S7"/>